<evidence type="ECO:0000256" key="3">
    <source>
        <dbReference type="ARBA" id="ARBA00022692"/>
    </source>
</evidence>
<feature type="transmembrane region" description="Helical" evidence="6">
    <location>
        <begin position="218"/>
        <end position="235"/>
    </location>
</feature>
<evidence type="ECO:0000256" key="1">
    <source>
        <dbReference type="ARBA" id="ARBA00004141"/>
    </source>
</evidence>
<evidence type="ECO:0000256" key="2">
    <source>
        <dbReference type="ARBA" id="ARBA00008816"/>
    </source>
</evidence>
<feature type="transmembrane region" description="Helical" evidence="6">
    <location>
        <begin position="241"/>
        <end position="263"/>
    </location>
</feature>
<protein>
    <recommendedName>
        <fullName evidence="7">Phosphatidic acid phosphatase type 2/haloperoxidase domain-containing protein</fullName>
    </recommendedName>
</protein>
<gene>
    <name evidence="8" type="ORF">g.22521</name>
</gene>
<dbReference type="InterPro" id="IPR036938">
    <property type="entry name" value="PAP2/HPO_sf"/>
</dbReference>
<evidence type="ECO:0000256" key="6">
    <source>
        <dbReference type="SAM" id="Phobius"/>
    </source>
</evidence>
<dbReference type="AlphaFoldDB" id="A0A1B6E2M5"/>
<dbReference type="GO" id="GO:0008195">
    <property type="term" value="F:phosphatidate phosphatase activity"/>
    <property type="evidence" value="ECO:0007669"/>
    <property type="project" value="TreeGrafter"/>
</dbReference>
<dbReference type="PANTHER" id="PTHR10165">
    <property type="entry name" value="LIPID PHOSPHATE PHOSPHATASE"/>
    <property type="match status" value="1"/>
</dbReference>
<evidence type="ECO:0000256" key="4">
    <source>
        <dbReference type="ARBA" id="ARBA00022989"/>
    </source>
</evidence>
<feature type="transmembrane region" description="Helical" evidence="6">
    <location>
        <begin position="27"/>
        <end position="49"/>
    </location>
</feature>
<name>A0A1B6E2M5_9HEMI</name>
<dbReference type="EMBL" id="GEDC01005137">
    <property type="protein sequence ID" value="JAS32161.1"/>
    <property type="molecule type" value="Transcribed_RNA"/>
</dbReference>
<dbReference type="GO" id="GO:0006644">
    <property type="term" value="P:phospholipid metabolic process"/>
    <property type="evidence" value="ECO:0007669"/>
    <property type="project" value="InterPro"/>
</dbReference>
<comment type="subcellular location">
    <subcellularLocation>
        <location evidence="1">Membrane</location>
        <topology evidence="1">Multi-pass membrane protein</topology>
    </subcellularLocation>
</comment>
<feature type="domain" description="Phosphatidic acid phosphatase type 2/haloperoxidase" evidence="7">
    <location>
        <begin position="137"/>
        <end position="263"/>
    </location>
</feature>
<dbReference type="SUPFAM" id="SSF48317">
    <property type="entry name" value="Acid phosphatase/Vanadium-dependent haloperoxidase"/>
    <property type="match status" value="1"/>
</dbReference>
<keyword evidence="5 6" id="KW-0472">Membrane</keyword>
<comment type="similarity">
    <text evidence="2">Belongs to the PA-phosphatase related phosphoesterase family.</text>
</comment>
<proteinExistence type="inferred from homology"/>
<dbReference type="InterPro" id="IPR043216">
    <property type="entry name" value="PAP-like"/>
</dbReference>
<reference evidence="8" key="1">
    <citation type="submission" date="2015-12" db="EMBL/GenBank/DDBJ databases">
        <title>De novo transcriptome assembly of four potential Pierce s Disease insect vectors from Arizona vineyards.</title>
        <authorList>
            <person name="Tassone E.E."/>
        </authorList>
    </citation>
    <scope>NUCLEOTIDE SEQUENCE</scope>
</reference>
<dbReference type="Pfam" id="PF01569">
    <property type="entry name" value="PAP2"/>
    <property type="match status" value="1"/>
</dbReference>
<dbReference type="PANTHER" id="PTHR10165:SF114">
    <property type="entry name" value="PHOSPHATIDIC ACID PHOSPHATASE TYPE 2_HALOPEROXIDASE DOMAIN-CONTAINING PROTEIN"/>
    <property type="match status" value="1"/>
</dbReference>
<dbReference type="GO" id="GO:0046839">
    <property type="term" value="P:phospholipid dephosphorylation"/>
    <property type="evidence" value="ECO:0007669"/>
    <property type="project" value="TreeGrafter"/>
</dbReference>
<keyword evidence="3 6" id="KW-0812">Transmembrane</keyword>
<evidence type="ECO:0000313" key="8">
    <source>
        <dbReference type="EMBL" id="JAS32161.1"/>
    </source>
</evidence>
<dbReference type="GO" id="GO:0005886">
    <property type="term" value="C:plasma membrane"/>
    <property type="evidence" value="ECO:0007669"/>
    <property type="project" value="TreeGrafter"/>
</dbReference>
<feature type="transmembrane region" description="Helical" evidence="6">
    <location>
        <begin position="82"/>
        <end position="103"/>
    </location>
</feature>
<evidence type="ECO:0000256" key="5">
    <source>
        <dbReference type="ARBA" id="ARBA00023136"/>
    </source>
</evidence>
<feature type="transmembrane region" description="Helical" evidence="6">
    <location>
        <begin position="187"/>
        <end position="206"/>
    </location>
</feature>
<dbReference type="GO" id="GO:0007165">
    <property type="term" value="P:signal transduction"/>
    <property type="evidence" value="ECO:0007669"/>
    <property type="project" value="TreeGrafter"/>
</dbReference>
<sequence>MQRNWKELLASDMSDELDMPPPQGKTLSFVALFFETLGIMVVAIGAIYLRFFPVAPTNFIPSVWITSCSDTRYNRGKGSQEYVPLFYAASLAIPLTLILIGELENCSFPKNYRDKELTVGERIVSGIPRFGRLSGLYIIGVLLTSLCVDYTKLLVSSPRPYILWEYPSICNNLTAPFTSDIFVMQSFPSHISAIVAYCCLFSVRFCYISKLYGNTPTLLIIATQCFLFLIITSAVDRYSNNYSHIEDIVVGLSIGVFFAFYLCHHISLSVRVRDELNFPPLDIIHHRVLPRVSLPPVTEAINHGRMLGPQQQRQKNSAY</sequence>
<evidence type="ECO:0000259" key="7">
    <source>
        <dbReference type="Pfam" id="PF01569"/>
    </source>
</evidence>
<organism evidence="8">
    <name type="scientific">Clastoptera arizonana</name>
    <name type="common">Arizona spittle bug</name>
    <dbReference type="NCBI Taxonomy" id="38151"/>
    <lineage>
        <taxon>Eukaryota</taxon>
        <taxon>Metazoa</taxon>
        <taxon>Ecdysozoa</taxon>
        <taxon>Arthropoda</taxon>
        <taxon>Hexapoda</taxon>
        <taxon>Insecta</taxon>
        <taxon>Pterygota</taxon>
        <taxon>Neoptera</taxon>
        <taxon>Paraneoptera</taxon>
        <taxon>Hemiptera</taxon>
        <taxon>Auchenorrhyncha</taxon>
        <taxon>Cercopoidea</taxon>
        <taxon>Clastopteridae</taxon>
        <taxon>Clastoptera</taxon>
    </lineage>
</organism>
<dbReference type="InterPro" id="IPR000326">
    <property type="entry name" value="PAP2/HPO"/>
</dbReference>
<accession>A0A1B6E2M5</accession>
<keyword evidence="4 6" id="KW-1133">Transmembrane helix</keyword>